<dbReference type="OrthoDB" id="9778567at2"/>
<sequence>MPSDSPSSPLIHWLGGQALTLELPPPATLHLQRGIWRLAEQLQGHADLREIIPGMNNLTLEFHPGTNPAGWPARLRRLWRQVDALAETSREVEIPVRYGGASGPDLETVARRCGLDPADVISRHAASRYTVFFMGFLPGFAYLGGMDPALAMPRRDTPRPCVPAGSVAIGGDQTAVYPAASPGGWHIIGRSDMRLFDPARQPPCPLRPGDRVRFIPMELG</sequence>
<dbReference type="SUPFAM" id="SSF50891">
    <property type="entry name" value="Cyclophilin-like"/>
    <property type="match status" value="1"/>
</dbReference>
<feature type="domain" description="Carboxyltransferase" evidence="4">
    <location>
        <begin position="9"/>
        <end position="206"/>
    </location>
</feature>
<dbReference type="InterPro" id="IPR010016">
    <property type="entry name" value="PxpB"/>
</dbReference>
<reference evidence="5 7" key="1">
    <citation type="submission" date="2018-05" db="EMBL/GenBank/DDBJ databases">
        <title>Genome sequencing, assembly and analysis of the novel insecticidal bacterium, Chromobacterium phragmitis.</title>
        <authorList>
            <person name="Sparks M.E."/>
            <person name="Blackburn M.B."/>
            <person name="Gundersen-Rindal D.E."/>
        </authorList>
    </citation>
    <scope>NUCLEOTIDE SEQUENCE [LARGE SCALE GENOMIC DNA]</scope>
    <source>
        <strain evidence="5">IIBBL 274-1</strain>
    </source>
</reference>
<dbReference type="EMBL" id="JBDXMI010000001">
    <property type="protein sequence ID" value="MEO9386864.1"/>
    <property type="molecule type" value="Genomic_DNA"/>
</dbReference>
<dbReference type="Proteomes" id="UP001462502">
    <property type="component" value="Unassembled WGS sequence"/>
</dbReference>
<evidence type="ECO:0000313" key="6">
    <source>
        <dbReference type="EMBL" id="MEO9386864.1"/>
    </source>
</evidence>
<name>A0A344UF58_9NEIS</name>
<dbReference type="PANTHER" id="PTHR34698:SF2">
    <property type="entry name" value="5-OXOPROLINASE SUBUNIT B"/>
    <property type="match status" value="1"/>
</dbReference>
<dbReference type="InterPro" id="IPR029000">
    <property type="entry name" value="Cyclophilin-like_dom_sf"/>
</dbReference>
<reference evidence="6 8" key="2">
    <citation type="submission" date="2024-05" db="EMBL/GenBank/DDBJ databases">
        <authorList>
            <person name="De Oliveira J.P."/>
            <person name="Noriler S.A."/>
            <person name="De Oliveira A.G."/>
            <person name="Sipoli D.S."/>
        </authorList>
    </citation>
    <scope>NUCLEOTIDE SEQUENCE [LARGE SCALE GENOMIC DNA]</scope>
    <source>
        <strain evidence="6 8">LABIM192</strain>
    </source>
</reference>
<keyword evidence="2 5" id="KW-0378">Hydrolase</keyword>
<dbReference type="KEGG" id="chri:DK842_00760"/>
<dbReference type="Proteomes" id="UP000252038">
    <property type="component" value="Chromosome"/>
</dbReference>
<dbReference type="Pfam" id="PF02682">
    <property type="entry name" value="CT_C_D"/>
    <property type="match status" value="1"/>
</dbReference>
<dbReference type="Gene3D" id="2.40.100.10">
    <property type="entry name" value="Cyclophilin-like"/>
    <property type="match status" value="1"/>
</dbReference>
<keyword evidence="3" id="KW-0067">ATP-binding</keyword>
<evidence type="ECO:0000256" key="3">
    <source>
        <dbReference type="ARBA" id="ARBA00022840"/>
    </source>
</evidence>
<dbReference type="GO" id="GO:0005524">
    <property type="term" value="F:ATP binding"/>
    <property type="evidence" value="ECO:0007669"/>
    <property type="project" value="UniProtKB-KW"/>
</dbReference>
<dbReference type="NCBIfam" id="TIGR00370">
    <property type="entry name" value="5-oxoprolinase subunit PxpB"/>
    <property type="match status" value="1"/>
</dbReference>
<dbReference type="PANTHER" id="PTHR34698">
    <property type="entry name" value="5-OXOPROLINASE SUBUNIT B"/>
    <property type="match status" value="1"/>
</dbReference>
<evidence type="ECO:0000313" key="7">
    <source>
        <dbReference type="Proteomes" id="UP000252038"/>
    </source>
</evidence>
<proteinExistence type="predicted"/>
<dbReference type="EC" id="3.5.2.9" evidence="6"/>
<accession>A0A344UF58</accession>
<evidence type="ECO:0000313" key="5">
    <source>
        <dbReference type="EMBL" id="AXE33906.1"/>
    </source>
</evidence>
<dbReference type="RefSeq" id="WP_114059653.1">
    <property type="nucleotide sequence ID" value="NZ_CP029495.1"/>
</dbReference>
<dbReference type="EMBL" id="CP029554">
    <property type="protein sequence ID" value="AXE33906.1"/>
    <property type="molecule type" value="Genomic_DNA"/>
</dbReference>
<evidence type="ECO:0000313" key="8">
    <source>
        <dbReference type="Proteomes" id="UP001462502"/>
    </source>
</evidence>
<dbReference type="AlphaFoldDB" id="A0A344UF58"/>
<dbReference type="KEGG" id="chrb:DK843_06040"/>
<evidence type="ECO:0000256" key="1">
    <source>
        <dbReference type="ARBA" id="ARBA00022741"/>
    </source>
</evidence>
<gene>
    <name evidence="6" type="primary">pxpB</name>
    <name evidence="6" type="ORF">ABI908_22475</name>
    <name evidence="5" type="ORF">DK843_06040</name>
</gene>
<organism evidence="5 7">
    <name type="scientific">Chromobacterium phragmitis</name>
    <dbReference type="NCBI Taxonomy" id="2202141"/>
    <lineage>
        <taxon>Bacteria</taxon>
        <taxon>Pseudomonadati</taxon>
        <taxon>Pseudomonadota</taxon>
        <taxon>Betaproteobacteria</taxon>
        <taxon>Neisseriales</taxon>
        <taxon>Chromobacteriaceae</taxon>
        <taxon>Chromobacterium</taxon>
    </lineage>
</organism>
<keyword evidence="1" id="KW-0547">Nucleotide-binding</keyword>
<dbReference type="GO" id="GO:0017168">
    <property type="term" value="F:5-oxoprolinase (ATP-hydrolyzing) activity"/>
    <property type="evidence" value="ECO:0007669"/>
    <property type="project" value="UniProtKB-EC"/>
</dbReference>
<keyword evidence="8" id="KW-1185">Reference proteome</keyword>
<protein>
    <submittedName>
        <fullName evidence="6">5-oxoprolinase subunit PxpB</fullName>
        <ecNumber evidence="6">3.5.2.9</ecNumber>
    </submittedName>
    <submittedName>
        <fullName evidence="5">Allophanate hydrolase</fullName>
    </submittedName>
</protein>
<dbReference type="SUPFAM" id="SSF160467">
    <property type="entry name" value="PH0987 N-terminal domain-like"/>
    <property type="match status" value="1"/>
</dbReference>
<evidence type="ECO:0000259" key="4">
    <source>
        <dbReference type="SMART" id="SM00796"/>
    </source>
</evidence>
<dbReference type="InterPro" id="IPR003833">
    <property type="entry name" value="CT_C_D"/>
</dbReference>
<dbReference type="SMART" id="SM00796">
    <property type="entry name" value="AHS1"/>
    <property type="match status" value="1"/>
</dbReference>
<evidence type="ECO:0000256" key="2">
    <source>
        <dbReference type="ARBA" id="ARBA00022801"/>
    </source>
</evidence>